<gene>
    <name evidence="1" type="ORF">FN846DRAFT_998434</name>
</gene>
<dbReference type="InParanoid" id="A0A5J5F697"/>
<proteinExistence type="predicted"/>
<evidence type="ECO:0000313" key="1">
    <source>
        <dbReference type="EMBL" id="KAA8911910.1"/>
    </source>
</evidence>
<protein>
    <submittedName>
        <fullName evidence="1">Uncharacterized protein</fullName>
    </submittedName>
</protein>
<dbReference type="AlphaFoldDB" id="A0A5J5F697"/>
<comment type="caution">
    <text evidence="1">The sequence shown here is derived from an EMBL/GenBank/DDBJ whole genome shotgun (WGS) entry which is preliminary data.</text>
</comment>
<accession>A0A5J5F697</accession>
<dbReference type="EMBL" id="VXIS01000030">
    <property type="protein sequence ID" value="KAA8911910.1"/>
    <property type="molecule type" value="Genomic_DNA"/>
</dbReference>
<name>A0A5J5F697_9PEZI</name>
<evidence type="ECO:0000313" key="2">
    <source>
        <dbReference type="Proteomes" id="UP000326924"/>
    </source>
</evidence>
<keyword evidence="2" id="KW-1185">Reference proteome</keyword>
<reference evidence="1 2" key="1">
    <citation type="submission" date="2019-09" db="EMBL/GenBank/DDBJ databases">
        <title>Draft genome of the ectomycorrhizal ascomycete Sphaerosporella brunnea.</title>
        <authorList>
            <consortium name="DOE Joint Genome Institute"/>
            <person name="Benucci G.M."/>
            <person name="Marozzi G."/>
            <person name="Antonielli L."/>
            <person name="Sanchez S."/>
            <person name="Marco P."/>
            <person name="Wang X."/>
            <person name="Falini L.B."/>
            <person name="Barry K."/>
            <person name="Haridas S."/>
            <person name="Lipzen A."/>
            <person name="Labutti K."/>
            <person name="Grigoriev I.V."/>
            <person name="Murat C."/>
            <person name="Martin F."/>
            <person name="Albertini E."/>
            <person name="Donnini D."/>
            <person name="Bonito G."/>
        </authorList>
    </citation>
    <scope>NUCLEOTIDE SEQUENCE [LARGE SCALE GENOMIC DNA]</scope>
    <source>
        <strain evidence="1 2">Sb_GMNB300</strain>
    </source>
</reference>
<feature type="non-terminal residue" evidence="1">
    <location>
        <position position="218"/>
    </location>
</feature>
<sequence length="218" mass="23743">MEGSCLRFRWWLRGGCAHRGRGFRGKEAKWPDGSGTSLHVNAASTAKFTERYMILLRVVILIASEFVLSRHLSEVIVVLDDLSLIVHEVELIRQFGAVIAVLDDLSLIAVLEFFLSSHLSLSIFTRMIRSLALPIQGTLGQRQRLPPIGGHANPQAVLAAALKPAGTARDVLTQLPSRTPRAGHTGTCGAPVRLSAPEVCVLHPPFPSTNPLHTDKSH</sequence>
<dbReference type="Proteomes" id="UP000326924">
    <property type="component" value="Unassembled WGS sequence"/>
</dbReference>
<organism evidence="1 2">
    <name type="scientific">Sphaerosporella brunnea</name>
    <dbReference type="NCBI Taxonomy" id="1250544"/>
    <lineage>
        <taxon>Eukaryota</taxon>
        <taxon>Fungi</taxon>
        <taxon>Dikarya</taxon>
        <taxon>Ascomycota</taxon>
        <taxon>Pezizomycotina</taxon>
        <taxon>Pezizomycetes</taxon>
        <taxon>Pezizales</taxon>
        <taxon>Pyronemataceae</taxon>
        <taxon>Sphaerosporella</taxon>
    </lineage>
</organism>